<evidence type="ECO:0000313" key="3">
    <source>
        <dbReference type="Proteomes" id="UP000282832"/>
    </source>
</evidence>
<dbReference type="Gene3D" id="3.90.550.10">
    <property type="entry name" value="Spore Coat Polysaccharide Biosynthesis Protein SpsA, Chain A"/>
    <property type="match status" value="1"/>
</dbReference>
<dbReference type="InterPro" id="IPR050834">
    <property type="entry name" value="Glycosyltransf_2"/>
</dbReference>
<dbReference type="GO" id="GO:0016740">
    <property type="term" value="F:transferase activity"/>
    <property type="evidence" value="ECO:0007669"/>
    <property type="project" value="UniProtKB-KW"/>
</dbReference>
<dbReference type="EMBL" id="SACY01000002">
    <property type="protein sequence ID" value="RVU25939.1"/>
    <property type="molecule type" value="Genomic_DNA"/>
</dbReference>
<feature type="domain" description="Glycosyltransferase 2-like" evidence="1">
    <location>
        <begin position="7"/>
        <end position="155"/>
    </location>
</feature>
<comment type="caution">
    <text evidence="2">The sequence shown here is derived from an EMBL/GenBank/DDBJ whole genome shotgun (WGS) entry which is preliminary data.</text>
</comment>
<accession>A0A437PUJ8</accession>
<dbReference type="PANTHER" id="PTHR43685:SF11">
    <property type="entry name" value="GLYCOSYLTRANSFERASE TAGX-RELATED"/>
    <property type="match status" value="1"/>
</dbReference>
<protein>
    <submittedName>
        <fullName evidence="2">Glycosyltransferase family 2 protein</fullName>
    </submittedName>
</protein>
<evidence type="ECO:0000259" key="1">
    <source>
        <dbReference type="Pfam" id="PF00535"/>
    </source>
</evidence>
<dbReference type="Pfam" id="PF00535">
    <property type="entry name" value="Glycos_transf_2"/>
    <property type="match status" value="1"/>
</dbReference>
<reference evidence="2 3" key="1">
    <citation type="submission" date="2019-01" db="EMBL/GenBank/DDBJ databases">
        <authorList>
            <person name="Chen W.-M."/>
        </authorList>
    </citation>
    <scope>NUCLEOTIDE SEQUENCE [LARGE SCALE GENOMIC DNA]</scope>
    <source>
        <strain evidence="2 3">FSY-15</strain>
    </source>
</reference>
<dbReference type="InterPro" id="IPR001173">
    <property type="entry name" value="Glyco_trans_2-like"/>
</dbReference>
<dbReference type="PANTHER" id="PTHR43685">
    <property type="entry name" value="GLYCOSYLTRANSFERASE"/>
    <property type="match status" value="1"/>
</dbReference>
<keyword evidence="2" id="KW-0808">Transferase</keyword>
<evidence type="ECO:0000313" key="2">
    <source>
        <dbReference type="EMBL" id="RVU25939.1"/>
    </source>
</evidence>
<gene>
    <name evidence="2" type="ORF">EOJ36_05865</name>
</gene>
<dbReference type="OrthoDB" id="9802649at2"/>
<dbReference type="InterPro" id="IPR029044">
    <property type="entry name" value="Nucleotide-diphossugar_trans"/>
</dbReference>
<keyword evidence="3" id="KW-1185">Reference proteome</keyword>
<dbReference type="SUPFAM" id="SSF53448">
    <property type="entry name" value="Nucleotide-diphospho-sugar transferases"/>
    <property type="match status" value="1"/>
</dbReference>
<name>A0A437PUJ8_9BACT</name>
<dbReference type="AlphaFoldDB" id="A0A437PUJ8"/>
<dbReference type="RefSeq" id="WP_127803292.1">
    <property type="nucleotide sequence ID" value="NZ_SACY01000002.1"/>
</dbReference>
<proteinExistence type="predicted"/>
<dbReference type="CDD" id="cd04196">
    <property type="entry name" value="GT_2_like_d"/>
    <property type="match status" value="1"/>
</dbReference>
<dbReference type="Proteomes" id="UP000282832">
    <property type="component" value="Unassembled WGS sequence"/>
</dbReference>
<sequence>MSQCKISVALCTYNGEKYLREQLESIFQQTLPVHEIILCDDGSKDRTLDIAKEFIGRKSIDFQIFSNEKNLGSTKNFEACALKCTGDIIFFADQDDRWLPNKVKRTLEMFDMHPEWQAVFSNAEIIDSNGKQKGKTSFESIEFTEKAQQNWRAGKAFDILLRGYVVTGATLAVRSKVIDKLFPTPDLFPELIHDGWAAMYLAAFNQIGFTNECLIEYREHESQQVGFRPNLNNVSIWNRLTRGTEAKLEKVLPKLQKAKALNEYFSKNELFSENVRNKIFNRYKHFEFRYNLPKNRILRIVPIFEKLVSGSYKTNEVGKWWRTVLGDIFE</sequence>
<organism evidence="2 3">
    <name type="scientific">Sandaracinomonas limnophila</name>
    <dbReference type="NCBI Taxonomy" id="1862386"/>
    <lineage>
        <taxon>Bacteria</taxon>
        <taxon>Pseudomonadati</taxon>
        <taxon>Bacteroidota</taxon>
        <taxon>Cytophagia</taxon>
        <taxon>Cytophagales</taxon>
        <taxon>Flectobacillaceae</taxon>
        <taxon>Sandaracinomonas</taxon>
    </lineage>
</organism>